<dbReference type="GO" id="GO:0005524">
    <property type="term" value="F:ATP binding"/>
    <property type="evidence" value="ECO:0007669"/>
    <property type="project" value="UniProtKB-UniRule"/>
</dbReference>
<keyword evidence="9" id="KW-0723">Serine/threonine-protein kinase</keyword>
<feature type="transmembrane region" description="Helical" evidence="7">
    <location>
        <begin position="323"/>
        <end position="343"/>
    </location>
</feature>
<dbReference type="Gene3D" id="1.10.510.10">
    <property type="entry name" value="Transferase(Phosphotransferase) domain 1"/>
    <property type="match status" value="1"/>
</dbReference>
<evidence type="ECO:0000256" key="1">
    <source>
        <dbReference type="ARBA" id="ARBA00022679"/>
    </source>
</evidence>
<dbReference type="Gene3D" id="3.30.200.20">
    <property type="entry name" value="Phosphorylase Kinase, domain 1"/>
    <property type="match status" value="1"/>
</dbReference>
<comment type="caution">
    <text evidence="9">The sequence shown here is derived from an EMBL/GenBank/DDBJ whole genome shotgun (WGS) entry which is preliminary data.</text>
</comment>
<organism evidence="9 10">
    <name type="scientific">Aeoliella straminimaris</name>
    <dbReference type="NCBI Taxonomy" id="2954799"/>
    <lineage>
        <taxon>Bacteria</taxon>
        <taxon>Pseudomonadati</taxon>
        <taxon>Planctomycetota</taxon>
        <taxon>Planctomycetia</taxon>
        <taxon>Pirellulales</taxon>
        <taxon>Lacipirellulaceae</taxon>
        <taxon>Aeoliella</taxon>
    </lineage>
</organism>
<dbReference type="PROSITE" id="PS50011">
    <property type="entry name" value="PROTEIN_KINASE_DOM"/>
    <property type="match status" value="1"/>
</dbReference>
<keyword evidence="3 9" id="KW-0418">Kinase</keyword>
<dbReference type="AlphaFoldDB" id="A0A9X2FA17"/>
<feature type="domain" description="Protein kinase" evidence="8">
    <location>
        <begin position="34"/>
        <end position="271"/>
    </location>
</feature>
<dbReference type="PROSITE" id="PS00107">
    <property type="entry name" value="PROTEIN_KINASE_ATP"/>
    <property type="match status" value="1"/>
</dbReference>
<evidence type="ECO:0000313" key="10">
    <source>
        <dbReference type="Proteomes" id="UP001155241"/>
    </source>
</evidence>
<accession>A0A9X2FA17</accession>
<dbReference type="InterPro" id="IPR011009">
    <property type="entry name" value="Kinase-like_dom_sf"/>
</dbReference>
<evidence type="ECO:0000259" key="8">
    <source>
        <dbReference type="PROSITE" id="PS50011"/>
    </source>
</evidence>
<evidence type="ECO:0000256" key="3">
    <source>
        <dbReference type="ARBA" id="ARBA00022777"/>
    </source>
</evidence>
<dbReference type="PANTHER" id="PTHR43289:SF6">
    <property type="entry name" value="SERINE_THREONINE-PROTEIN KINASE NEKL-3"/>
    <property type="match status" value="1"/>
</dbReference>
<gene>
    <name evidence="9" type="ORF">NG895_14820</name>
</gene>
<evidence type="ECO:0000256" key="6">
    <source>
        <dbReference type="SAM" id="MobiDB-lite"/>
    </source>
</evidence>
<reference evidence="9" key="1">
    <citation type="submission" date="2022-06" db="EMBL/GenBank/DDBJ databases">
        <title>Aeoliella straminimaris, a novel planctomycete from sediments.</title>
        <authorList>
            <person name="Vitorino I.R."/>
            <person name="Lage O.M."/>
        </authorList>
    </citation>
    <scope>NUCLEOTIDE SEQUENCE</scope>
    <source>
        <strain evidence="9">ICT_H6.2</strain>
    </source>
</reference>
<feature type="transmembrane region" description="Helical" evidence="7">
    <location>
        <begin position="375"/>
        <end position="397"/>
    </location>
</feature>
<keyword evidence="7" id="KW-0472">Membrane</keyword>
<dbReference type="SMART" id="SM00220">
    <property type="entry name" value="S_TKc"/>
    <property type="match status" value="1"/>
</dbReference>
<dbReference type="InterPro" id="IPR017441">
    <property type="entry name" value="Protein_kinase_ATP_BS"/>
</dbReference>
<dbReference type="Proteomes" id="UP001155241">
    <property type="component" value="Unassembled WGS sequence"/>
</dbReference>
<dbReference type="Pfam" id="PF00069">
    <property type="entry name" value="Pkinase"/>
    <property type="match status" value="1"/>
</dbReference>
<dbReference type="SUPFAM" id="SSF56112">
    <property type="entry name" value="Protein kinase-like (PK-like)"/>
    <property type="match status" value="1"/>
</dbReference>
<keyword evidence="2 5" id="KW-0547">Nucleotide-binding</keyword>
<dbReference type="CDD" id="cd14014">
    <property type="entry name" value="STKc_PknB_like"/>
    <property type="match status" value="1"/>
</dbReference>
<keyword evidence="7" id="KW-1133">Transmembrane helix</keyword>
<evidence type="ECO:0000256" key="2">
    <source>
        <dbReference type="ARBA" id="ARBA00022741"/>
    </source>
</evidence>
<keyword evidence="1" id="KW-0808">Transferase</keyword>
<keyword evidence="10" id="KW-1185">Reference proteome</keyword>
<dbReference type="InterPro" id="IPR008271">
    <property type="entry name" value="Ser/Thr_kinase_AS"/>
</dbReference>
<feature type="region of interest" description="Disordered" evidence="6">
    <location>
        <begin position="1"/>
        <end position="24"/>
    </location>
</feature>
<dbReference type="PANTHER" id="PTHR43289">
    <property type="entry name" value="MITOGEN-ACTIVATED PROTEIN KINASE KINASE KINASE 20-RELATED"/>
    <property type="match status" value="1"/>
</dbReference>
<protein>
    <submittedName>
        <fullName evidence="9">Serine/threonine protein kinase</fullName>
    </submittedName>
</protein>
<dbReference type="PROSITE" id="PS00108">
    <property type="entry name" value="PROTEIN_KINASE_ST"/>
    <property type="match status" value="1"/>
</dbReference>
<feature type="binding site" evidence="5">
    <location>
        <position position="63"/>
    </location>
    <ligand>
        <name>ATP</name>
        <dbReference type="ChEBI" id="CHEBI:30616"/>
    </ligand>
</feature>
<name>A0A9X2FA17_9BACT</name>
<proteinExistence type="predicted"/>
<dbReference type="RefSeq" id="WP_252853292.1">
    <property type="nucleotide sequence ID" value="NZ_JAMXLR010000051.1"/>
</dbReference>
<keyword evidence="7" id="KW-0812">Transmembrane</keyword>
<dbReference type="InterPro" id="IPR000719">
    <property type="entry name" value="Prot_kinase_dom"/>
</dbReference>
<evidence type="ECO:0000313" key="9">
    <source>
        <dbReference type="EMBL" id="MCO6045182.1"/>
    </source>
</evidence>
<feature type="transmembrane region" description="Helical" evidence="7">
    <location>
        <begin position="291"/>
        <end position="311"/>
    </location>
</feature>
<evidence type="ECO:0000256" key="4">
    <source>
        <dbReference type="ARBA" id="ARBA00022840"/>
    </source>
</evidence>
<dbReference type="GO" id="GO:0004674">
    <property type="term" value="F:protein serine/threonine kinase activity"/>
    <property type="evidence" value="ECO:0007669"/>
    <property type="project" value="UniProtKB-KW"/>
</dbReference>
<evidence type="ECO:0000256" key="7">
    <source>
        <dbReference type="SAM" id="Phobius"/>
    </source>
</evidence>
<dbReference type="EMBL" id="JAMXLR010000051">
    <property type="protein sequence ID" value="MCO6045182.1"/>
    <property type="molecule type" value="Genomic_DNA"/>
</dbReference>
<keyword evidence="4 5" id="KW-0067">ATP-binding</keyword>
<evidence type="ECO:0000256" key="5">
    <source>
        <dbReference type="PROSITE-ProRule" id="PRU10141"/>
    </source>
</evidence>
<sequence>MNLATETRMGGTDHRDQQDPPPSPAEIANWFPKFEIEECLGRGGMGVVYKARQKTLDREVAIKILAGEWKDDAAFTERFEREAKILAQMSHPNIVTVHDFGKAQGLFYLVMEYVDGVNLRDLLSDGKIAPEQALAIVPPICEALEYAHSKGIVHRDIKPENLLLDRDGRVKIADFGIASLVGATSDISGTPSYMAPEQANGSVDRRTDIYALGVVLYEMLTGERPEQEIIAPSKKVQVDVKIDEMVLRALEKEPERRYQTAREFQTTAEYVASASRAGDMSPMKSPAYNPWELTTIVMGTLFSLVMLFVALELPEPLRYPVALCFFIAMWIGAISLLGIWPQASPLFPAPNFSSRNMPHMSPGAAQRSIPLNRTFGLIIGVIVGVAVFGTLMARGYLVGQADHWRASVEPEASYAVETDVVLLSLESDEPGPRFLDLDTGQTRGWPEMEHESDAETRRWMNTAGVELFAEQVGGRWGLVTRRADGLKIARVPADASSDITAEDLRDALAQTDGWLEVIDEGGPEGWRAYLVPDPLPPGLPLAFRTADGALGLLQINAQTSDPQQLELQLKVYEDSQPKSQDES</sequence>